<organism evidence="7">
    <name type="scientific">Rhipicephalus zambeziensis</name>
    <dbReference type="NCBI Taxonomy" id="60191"/>
    <lineage>
        <taxon>Eukaryota</taxon>
        <taxon>Metazoa</taxon>
        <taxon>Ecdysozoa</taxon>
        <taxon>Arthropoda</taxon>
        <taxon>Chelicerata</taxon>
        <taxon>Arachnida</taxon>
        <taxon>Acari</taxon>
        <taxon>Parasitiformes</taxon>
        <taxon>Ixodida</taxon>
        <taxon>Ixodoidea</taxon>
        <taxon>Ixodidae</taxon>
        <taxon>Rhipicephalinae</taxon>
        <taxon>Rhipicephalus</taxon>
        <taxon>Rhipicephalus</taxon>
    </lineage>
</organism>
<keyword evidence="3 5" id="KW-0862">Zinc</keyword>
<dbReference type="EMBL" id="GFPF01004909">
    <property type="protein sequence ID" value="MAA16055.1"/>
    <property type="molecule type" value="Transcribed_RNA"/>
</dbReference>
<dbReference type="Gene3D" id="3.40.390.10">
    <property type="entry name" value="Collagenase (Catalytic Domain)"/>
    <property type="match status" value="1"/>
</dbReference>
<sequence length="409" mass="46149">MIDTTRLQENLYHDSHQQSSLHVTRENGALQVEGIINHKLRIKPMLQSERSSDGQILHSIYEVEQIRTSYENALPYKPSVPRPLQNVIYTIVSPTTTAPRPVPKFAVELHVISDERHQESFRRDEDLIEYVAVMLNAVNVIFRDMNYPAISFKLVGLTRSTNDTFASPILDTLESQETLQGLANYTRDNDTFKNADLVYLLTGGNLATLRNGSMLDRDVAGLAYVGTVCTQNAVAEGEDIAKSYAGVNTMAHELAHSIGATHDPLDTPECSWTHGFLLSYVDNGSNKYRLSTCSERDIRNVVQRLSDKCISETASDPLSVNTNKFPGDMIVRNYYCIKVLKKNSRGYFQFLQDPDNKCKLRCYYNKINGTSVQTWYMTLDMPEGMWCGDEKTCQRGNCIEATHTTTTQS</sequence>
<feature type="active site" evidence="5">
    <location>
        <position position="253"/>
    </location>
</feature>
<evidence type="ECO:0000259" key="6">
    <source>
        <dbReference type="PROSITE" id="PS50215"/>
    </source>
</evidence>
<dbReference type="PANTHER" id="PTHR11905:SF159">
    <property type="entry name" value="ADAM METALLOPROTEASE"/>
    <property type="match status" value="1"/>
</dbReference>
<dbReference type="Gene3D" id="3.40.1620.60">
    <property type="match status" value="1"/>
</dbReference>
<dbReference type="InterPro" id="IPR024079">
    <property type="entry name" value="MetalloPept_cat_dom_sf"/>
</dbReference>
<feature type="disulfide bond" evidence="5">
    <location>
        <begin position="229"/>
        <end position="309"/>
    </location>
</feature>
<feature type="binding site" evidence="5">
    <location>
        <position position="262"/>
    </location>
    <ligand>
        <name>Zn(2+)</name>
        <dbReference type="ChEBI" id="CHEBI:29105"/>
        <note>catalytic</note>
    </ligand>
</feature>
<comment type="caution">
    <text evidence="5">Lacks conserved residue(s) required for the propagation of feature annotation.</text>
</comment>
<keyword evidence="1" id="KW-0645">Protease</keyword>
<accession>A0A224YGF3</accession>
<evidence type="ECO:0000256" key="5">
    <source>
        <dbReference type="PROSITE-ProRule" id="PRU00276"/>
    </source>
</evidence>
<dbReference type="SUPFAM" id="SSF55486">
    <property type="entry name" value="Metalloproteases ('zincins'), catalytic domain"/>
    <property type="match status" value="1"/>
</dbReference>
<dbReference type="GO" id="GO:0046872">
    <property type="term" value="F:metal ion binding"/>
    <property type="evidence" value="ECO:0007669"/>
    <property type="project" value="UniProtKB-KW"/>
</dbReference>
<dbReference type="AlphaFoldDB" id="A0A224YGF3"/>
<keyword evidence="4" id="KW-0482">Metalloprotease</keyword>
<dbReference type="PANTHER" id="PTHR11905">
    <property type="entry name" value="ADAM A DISINTEGRIN AND METALLOPROTEASE DOMAIN"/>
    <property type="match status" value="1"/>
</dbReference>
<feature type="domain" description="Peptidase M12B" evidence="6">
    <location>
        <begin position="105"/>
        <end position="314"/>
    </location>
</feature>
<evidence type="ECO:0000256" key="3">
    <source>
        <dbReference type="ARBA" id="ARBA00022833"/>
    </source>
</evidence>
<feature type="binding site" evidence="5">
    <location>
        <position position="252"/>
    </location>
    <ligand>
        <name>Zn(2+)</name>
        <dbReference type="ChEBI" id="CHEBI:29105"/>
        <note>catalytic</note>
    </ligand>
</feature>
<dbReference type="GO" id="GO:0006509">
    <property type="term" value="P:membrane protein ectodomain proteolysis"/>
    <property type="evidence" value="ECO:0007669"/>
    <property type="project" value="TreeGrafter"/>
</dbReference>
<keyword evidence="5" id="KW-1015">Disulfide bond</keyword>
<evidence type="ECO:0000256" key="1">
    <source>
        <dbReference type="ARBA" id="ARBA00022670"/>
    </source>
</evidence>
<dbReference type="Pfam" id="PF13688">
    <property type="entry name" value="Reprolysin_5"/>
    <property type="match status" value="1"/>
</dbReference>
<name>A0A224YGF3_9ACAR</name>
<keyword evidence="5" id="KW-0479">Metal-binding</keyword>
<feature type="binding site" evidence="5">
    <location>
        <position position="256"/>
    </location>
    <ligand>
        <name>Zn(2+)</name>
        <dbReference type="ChEBI" id="CHEBI:29105"/>
        <note>catalytic</note>
    </ligand>
</feature>
<keyword evidence="2" id="KW-0378">Hydrolase</keyword>
<dbReference type="GO" id="GO:0004222">
    <property type="term" value="F:metalloendopeptidase activity"/>
    <property type="evidence" value="ECO:0007669"/>
    <property type="project" value="InterPro"/>
</dbReference>
<protein>
    <submittedName>
        <fullName evidence="7">Reprolysin</fullName>
    </submittedName>
</protein>
<evidence type="ECO:0000313" key="7">
    <source>
        <dbReference type="EMBL" id="MAA16055.1"/>
    </source>
</evidence>
<dbReference type="PROSITE" id="PS50215">
    <property type="entry name" value="ADAM_MEPRO"/>
    <property type="match status" value="1"/>
</dbReference>
<reference evidence="7" key="1">
    <citation type="journal article" date="2017" name="Parasit. Vectors">
        <title>Sialotranscriptomics of Rhipicephalus zambeziensis reveals intricate expression profiles of secretory proteins and suggests tight temporal transcriptional regulation during blood-feeding.</title>
        <authorList>
            <person name="de Castro M.H."/>
            <person name="de Klerk D."/>
            <person name="Pienaar R."/>
            <person name="Rees D.J.G."/>
            <person name="Mans B.J."/>
        </authorList>
    </citation>
    <scope>NUCLEOTIDE SEQUENCE</scope>
    <source>
        <tissue evidence="7">Salivary glands</tissue>
    </source>
</reference>
<dbReference type="InterPro" id="IPR001590">
    <property type="entry name" value="Peptidase_M12B"/>
</dbReference>
<evidence type="ECO:0000256" key="2">
    <source>
        <dbReference type="ARBA" id="ARBA00022801"/>
    </source>
</evidence>
<proteinExistence type="predicted"/>
<evidence type="ECO:0000256" key="4">
    <source>
        <dbReference type="ARBA" id="ARBA00023049"/>
    </source>
</evidence>